<reference evidence="2" key="1">
    <citation type="submission" date="2019-07" db="EMBL/GenBank/DDBJ databases">
        <title>Complete Genome Sequences of Vibrion rotiferianus strain AM7.</title>
        <authorList>
            <person name="Miyazaki K."/>
            <person name="Wiseschart A."/>
            <person name="Pootanakit K."/>
            <person name="Ishimori K."/>
            <person name="Kitahara K."/>
        </authorList>
    </citation>
    <scope>NUCLEOTIDE SEQUENCE [LARGE SCALE GENOMIC DNA]</scope>
    <source>
        <strain evidence="2">AM7</strain>
    </source>
</reference>
<gene>
    <name evidence="1" type="ORF">VroAM7_41440</name>
</gene>
<evidence type="ECO:0000313" key="1">
    <source>
        <dbReference type="EMBL" id="BBL91491.1"/>
    </source>
</evidence>
<accession>A0A510IDH7</accession>
<protein>
    <recommendedName>
        <fullName evidence="3">Transcriptional regulator</fullName>
    </recommendedName>
</protein>
<dbReference type="RefSeq" id="WP_143693894.1">
    <property type="nucleotide sequence ID" value="NZ_AP019799.1"/>
</dbReference>
<organism evidence="1 2">
    <name type="scientific">Vibrio rotiferianus</name>
    <dbReference type="NCBI Taxonomy" id="190895"/>
    <lineage>
        <taxon>Bacteria</taxon>
        <taxon>Pseudomonadati</taxon>
        <taxon>Pseudomonadota</taxon>
        <taxon>Gammaproteobacteria</taxon>
        <taxon>Vibrionales</taxon>
        <taxon>Vibrionaceae</taxon>
        <taxon>Vibrio</taxon>
    </lineage>
</organism>
<name>A0A510IDH7_9VIBR</name>
<sequence>MDLMTWQDQISDWYENRKHDQVETLEAILYQAPVSVFGPELTDEQSKAIACWLDGGLRVFQHARHQDPYKAFQTLQYISAKLEHTACDAMTDVLIKDWCLKRLQHVTVLSLEFCNQQSEQTLWGTNATSLIKAHVKLMAYLGWNEKHNIAKENRR</sequence>
<dbReference type="EMBL" id="AP019799">
    <property type="protein sequence ID" value="BBL91491.1"/>
    <property type="molecule type" value="Genomic_DNA"/>
</dbReference>
<proteinExistence type="predicted"/>
<evidence type="ECO:0000313" key="2">
    <source>
        <dbReference type="Proteomes" id="UP000315115"/>
    </source>
</evidence>
<dbReference type="Proteomes" id="UP000315115">
    <property type="component" value="Chromosome 2"/>
</dbReference>
<evidence type="ECO:0008006" key="3">
    <source>
        <dbReference type="Google" id="ProtNLM"/>
    </source>
</evidence>
<dbReference type="AlphaFoldDB" id="A0A510IDH7"/>